<feature type="compositionally biased region" description="Polar residues" evidence="2">
    <location>
        <begin position="51"/>
        <end position="65"/>
    </location>
</feature>
<dbReference type="AlphaFoldDB" id="A0ABD3GTF2"/>
<feature type="region of interest" description="Disordered" evidence="2">
    <location>
        <begin position="27"/>
        <end position="90"/>
    </location>
</feature>
<evidence type="ECO:0000313" key="4">
    <source>
        <dbReference type="Proteomes" id="UP001633002"/>
    </source>
</evidence>
<evidence type="ECO:0000256" key="2">
    <source>
        <dbReference type="SAM" id="MobiDB-lite"/>
    </source>
</evidence>
<evidence type="ECO:0000313" key="3">
    <source>
        <dbReference type="EMBL" id="KAL3681951.1"/>
    </source>
</evidence>
<feature type="region of interest" description="Disordered" evidence="2">
    <location>
        <begin position="140"/>
        <end position="167"/>
    </location>
</feature>
<name>A0ABD3GTF2_9MARC</name>
<proteinExistence type="predicted"/>
<dbReference type="Proteomes" id="UP001633002">
    <property type="component" value="Unassembled WGS sequence"/>
</dbReference>
<evidence type="ECO:0000256" key="1">
    <source>
        <dbReference type="SAM" id="Coils"/>
    </source>
</evidence>
<feature type="region of interest" description="Disordered" evidence="2">
    <location>
        <begin position="102"/>
        <end position="126"/>
    </location>
</feature>
<protein>
    <submittedName>
        <fullName evidence="3">Uncharacterized protein</fullName>
    </submittedName>
</protein>
<reference evidence="3 4" key="1">
    <citation type="submission" date="2024-09" db="EMBL/GenBank/DDBJ databases">
        <title>Chromosome-scale assembly of Riccia sorocarpa.</title>
        <authorList>
            <person name="Paukszto L."/>
        </authorList>
    </citation>
    <scope>NUCLEOTIDE SEQUENCE [LARGE SCALE GENOMIC DNA]</scope>
    <source>
        <strain evidence="3">LP-2024</strain>
        <tissue evidence="3">Aerial parts of the thallus</tissue>
    </source>
</reference>
<gene>
    <name evidence="3" type="ORF">R1sor_024907</name>
</gene>
<keyword evidence="4" id="KW-1185">Reference proteome</keyword>
<comment type="caution">
    <text evidence="3">The sequence shown here is derived from an EMBL/GenBank/DDBJ whole genome shotgun (WGS) entry which is preliminary data.</text>
</comment>
<organism evidence="3 4">
    <name type="scientific">Riccia sorocarpa</name>
    <dbReference type="NCBI Taxonomy" id="122646"/>
    <lineage>
        <taxon>Eukaryota</taxon>
        <taxon>Viridiplantae</taxon>
        <taxon>Streptophyta</taxon>
        <taxon>Embryophyta</taxon>
        <taxon>Marchantiophyta</taxon>
        <taxon>Marchantiopsida</taxon>
        <taxon>Marchantiidae</taxon>
        <taxon>Marchantiales</taxon>
        <taxon>Ricciaceae</taxon>
        <taxon>Riccia</taxon>
    </lineage>
</organism>
<accession>A0ABD3GTF2</accession>
<feature type="coiled-coil region" evidence="1">
    <location>
        <begin position="261"/>
        <end position="302"/>
    </location>
</feature>
<keyword evidence="1" id="KW-0175">Coiled coil</keyword>
<sequence>MPTSIGIVILHIIRIRGIVDDEQLVRSDSDKSLESVGELPAKPDNPDRDTNTSTSADSPMRSSEGGQDEGSCNGRSDNLAQDEGDFANSPNRASPLCFVCGSSGSASSEDADETATRTSTSPDLQRPSIWLPNVVVLAARPSKSPNRSTPSANQGVGDNVEQIATRERSVTTELSTLWREWSSEKEQLNVDIAKLRSAVKTAAHGRINNGQQDEKHKLLEEIEVLRSATTNAAQQREEEKSGWDRARRLLEEDKLILFKESEDLRSAIQEREEEKIELEHSKTTLEEEKQKLVRKIEDLFAASGNVAREREEERKHWDSTKASLMEQIRNQDPEISDIVLDKLKQDRLKFEDEIRVLQEVSVVNASIVCHDMAVCFLLFVSTRPPLKKTMIGFLIAIVFM</sequence>
<dbReference type="EMBL" id="JBJQOH010000007">
    <property type="protein sequence ID" value="KAL3681951.1"/>
    <property type="molecule type" value="Genomic_DNA"/>
</dbReference>
<feature type="compositionally biased region" description="Polar residues" evidence="2">
    <location>
        <begin position="143"/>
        <end position="156"/>
    </location>
</feature>